<dbReference type="PANTHER" id="PTHR44591">
    <property type="entry name" value="STRESS RESPONSE REGULATOR PROTEIN 1"/>
    <property type="match status" value="1"/>
</dbReference>
<dbReference type="EMBL" id="AVPF01000099">
    <property type="protein sequence ID" value="KGX83548.1"/>
    <property type="molecule type" value="Genomic_DNA"/>
</dbReference>
<dbReference type="GO" id="GO:0000160">
    <property type="term" value="P:phosphorelay signal transduction system"/>
    <property type="evidence" value="ECO:0007669"/>
    <property type="project" value="InterPro"/>
</dbReference>
<dbReference type="Pfam" id="PF00072">
    <property type="entry name" value="Response_reg"/>
    <property type="match status" value="1"/>
</dbReference>
<evidence type="ECO:0000256" key="1">
    <source>
        <dbReference type="ARBA" id="ARBA00022553"/>
    </source>
</evidence>
<accession>A0A0A5FXK0</accession>
<dbReference type="PANTHER" id="PTHR44591:SF3">
    <property type="entry name" value="RESPONSE REGULATORY DOMAIN-CONTAINING PROTEIN"/>
    <property type="match status" value="1"/>
</dbReference>
<dbReference type="OrthoDB" id="9808843at2"/>
<name>A0A0A5FXK0_9BACI</name>
<keyword evidence="1 2" id="KW-0597">Phosphoprotein</keyword>
<dbReference type="SUPFAM" id="SSF52172">
    <property type="entry name" value="CheY-like"/>
    <property type="match status" value="1"/>
</dbReference>
<feature type="domain" description="Response regulatory" evidence="3">
    <location>
        <begin position="9"/>
        <end position="126"/>
    </location>
</feature>
<proteinExistence type="predicted"/>
<evidence type="ECO:0000313" key="5">
    <source>
        <dbReference type="Proteomes" id="UP000030403"/>
    </source>
</evidence>
<reference evidence="4 5" key="1">
    <citation type="submission" date="2013-08" db="EMBL/GenBank/DDBJ databases">
        <authorList>
            <person name="Huang J."/>
            <person name="Wang G."/>
        </authorList>
    </citation>
    <scope>NUCLEOTIDE SEQUENCE [LARGE SCALE GENOMIC DNA]</scope>
    <source>
        <strain evidence="4 5">BH030004</strain>
    </source>
</reference>
<sequence length="133" mass="15555">MDTDIHKAKILIVDDHGPNVLLLNKLLKMNGFHNIVETVDVREVFSLYHREQPDLILLDLKMPYMDGFDILEQFSLYEREPYTPIIVITSHDEIPNRDKAYMFGVQDFIAKPFDVKDVIHRIQNALKETSNQT</sequence>
<dbReference type="RefSeq" id="WP_027447649.1">
    <property type="nucleotide sequence ID" value="NZ_AULJ01000079.1"/>
</dbReference>
<organism evidence="4 5">
    <name type="scientific">Pontibacillus marinus BH030004 = DSM 16465</name>
    <dbReference type="NCBI Taxonomy" id="1385511"/>
    <lineage>
        <taxon>Bacteria</taxon>
        <taxon>Bacillati</taxon>
        <taxon>Bacillota</taxon>
        <taxon>Bacilli</taxon>
        <taxon>Bacillales</taxon>
        <taxon>Bacillaceae</taxon>
        <taxon>Pontibacillus</taxon>
    </lineage>
</organism>
<evidence type="ECO:0000313" key="4">
    <source>
        <dbReference type="EMBL" id="KGX83548.1"/>
    </source>
</evidence>
<dbReference type="InterPro" id="IPR050595">
    <property type="entry name" value="Bact_response_regulator"/>
</dbReference>
<dbReference type="AlphaFoldDB" id="A0A0A5FXK0"/>
<dbReference type="InterPro" id="IPR011006">
    <property type="entry name" value="CheY-like_superfamily"/>
</dbReference>
<feature type="modified residue" description="4-aspartylphosphate" evidence="2">
    <location>
        <position position="59"/>
    </location>
</feature>
<keyword evidence="5" id="KW-1185">Reference proteome</keyword>
<comment type="caution">
    <text evidence="4">The sequence shown here is derived from an EMBL/GenBank/DDBJ whole genome shotgun (WGS) entry which is preliminary data.</text>
</comment>
<evidence type="ECO:0000256" key="2">
    <source>
        <dbReference type="PROSITE-ProRule" id="PRU00169"/>
    </source>
</evidence>
<dbReference type="Gene3D" id="3.40.50.2300">
    <property type="match status" value="1"/>
</dbReference>
<evidence type="ECO:0000259" key="3">
    <source>
        <dbReference type="PROSITE" id="PS50110"/>
    </source>
</evidence>
<dbReference type="eggNOG" id="COG3437">
    <property type="taxonomic scope" value="Bacteria"/>
</dbReference>
<dbReference type="Proteomes" id="UP000030403">
    <property type="component" value="Unassembled WGS sequence"/>
</dbReference>
<dbReference type="STRING" id="1385511.GCA_000425225_04189"/>
<protein>
    <recommendedName>
        <fullName evidence="3">Response regulatory domain-containing protein</fullName>
    </recommendedName>
</protein>
<dbReference type="SMART" id="SM00448">
    <property type="entry name" value="REC"/>
    <property type="match status" value="1"/>
</dbReference>
<dbReference type="PROSITE" id="PS50110">
    <property type="entry name" value="RESPONSE_REGULATORY"/>
    <property type="match status" value="1"/>
</dbReference>
<dbReference type="InterPro" id="IPR001789">
    <property type="entry name" value="Sig_transdc_resp-reg_receiver"/>
</dbReference>
<gene>
    <name evidence="4" type="ORF">N783_02745</name>
</gene>